<keyword evidence="2" id="KW-1133">Transmembrane helix</keyword>
<accession>A0ABR1FWZ2</accession>
<feature type="transmembrane region" description="Helical" evidence="2">
    <location>
        <begin position="279"/>
        <end position="296"/>
    </location>
</feature>
<dbReference type="Proteomes" id="UP001363151">
    <property type="component" value="Unassembled WGS sequence"/>
</dbReference>
<reference evidence="3 4" key="1">
    <citation type="submission" date="2024-03" db="EMBL/GenBank/DDBJ databases">
        <title>Aureococcus anophagefferens CCMP1851 and Kratosvirus quantuckense: Draft genome of a second virus-susceptible host strain in the model system.</title>
        <authorList>
            <person name="Chase E."/>
            <person name="Truchon A.R."/>
            <person name="Schepens W."/>
            <person name="Wilhelm S.W."/>
        </authorList>
    </citation>
    <scope>NUCLEOTIDE SEQUENCE [LARGE SCALE GENOMIC DNA]</scope>
    <source>
        <strain evidence="3 4">CCMP1851</strain>
    </source>
</reference>
<feature type="compositionally biased region" description="Basic residues" evidence="1">
    <location>
        <begin position="164"/>
        <end position="196"/>
    </location>
</feature>
<gene>
    <name evidence="3" type="ORF">SO694_00112034</name>
</gene>
<feature type="transmembrane region" description="Helical" evidence="2">
    <location>
        <begin position="420"/>
        <end position="439"/>
    </location>
</feature>
<feature type="transmembrane region" description="Helical" evidence="2">
    <location>
        <begin position="129"/>
        <end position="148"/>
    </location>
</feature>
<name>A0ABR1FWZ2_AURAN</name>
<feature type="compositionally biased region" description="Low complexity" evidence="1">
    <location>
        <begin position="154"/>
        <end position="163"/>
    </location>
</feature>
<keyword evidence="2" id="KW-0472">Membrane</keyword>
<keyword evidence="4" id="KW-1185">Reference proteome</keyword>
<comment type="caution">
    <text evidence="3">The sequence shown here is derived from an EMBL/GenBank/DDBJ whole genome shotgun (WGS) entry which is preliminary data.</text>
</comment>
<dbReference type="EMBL" id="JBBJCI010000213">
    <property type="protein sequence ID" value="KAK7240424.1"/>
    <property type="molecule type" value="Genomic_DNA"/>
</dbReference>
<feature type="transmembrane region" description="Helical" evidence="2">
    <location>
        <begin position="334"/>
        <end position="365"/>
    </location>
</feature>
<proteinExistence type="predicted"/>
<protein>
    <submittedName>
        <fullName evidence="3">Uncharacterized protein</fullName>
    </submittedName>
</protein>
<feature type="transmembrane region" description="Helical" evidence="2">
    <location>
        <begin position="302"/>
        <end position="322"/>
    </location>
</feature>
<feature type="transmembrane region" description="Helical" evidence="2">
    <location>
        <begin position="385"/>
        <end position="408"/>
    </location>
</feature>
<evidence type="ECO:0000313" key="4">
    <source>
        <dbReference type="Proteomes" id="UP001363151"/>
    </source>
</evidence>
<feature type="region of interest" description="Disordered" evidence="1">
    <location>
        <begin position="154"/>
        <end position="196"/>
    </location>
</feature>
<sequence length="443" mass="45733">MVFTAELAAMALFGAGFGVAAWAIDRRALSGMYCAGSRVETSLCRGASVLLVAAAARVAAALPLADFELFAHGPARLVSGAVPVVPFARDGAQGHAAAWVGVACAAFLTHRFATAVATRSMVDGALRPSAVAFLACGLAGLAVSSLLARAAPPRASSSSATSSRRSRPSGRARRRPRPSRRSRASRSPVRRSSRPRSLRAALLGLPGARDSDAAPNHGGGAVHLQFCEEPYAYSSLAAQACSLACHLPYVPALAAASPRFRALLCGRDVPEILGAARPCVGLLVALAAWTAFGHYVPDPRAYCVAEVSIALALSWFAFTFRATTPALRRAPTPAFAAGAAALLALGAFAFACFGLVTLIFANALLPLAAYKFGLGALVPLATRARLAGLMVLAVATIVAEATFCDALVRVKPLPYHAAFDLLFFQVLATAALRATLVAADKDA</sequence>
<organism evidence="3 4">
    <name type="scientific">Aureococcus anophagefferens</name>
    <name type="common">Harmful bloom alga</name>
    <dbReference type="NCBI Taxonomy" id="44056"/>
    <lineage>
        <taxon>Eukaryota</taxon>
        <taxon>Sar</taxon>
        <taxon>Stramenopiles</taxon>
        <taxon>Ochrophyta</taxon>
        <taxon>Pelagophyceae</taxon>
        <taxon>Pelagomonadales</taxon>
        <taxon>Pelagomonadaceae</taxon>
        <taxon>Aureococcus</taxon>
    </lineage>
</organism>
<feature type="transmembrane region" description="Helical" evidence="2">
    <location>
        <begin position="96"/>
        <end position="117"/>
    </location>
</feature>
<evidence type="ECO:0000256" key="1">
    <source>
        <dbReference type="SAM" id="MobiDB-lite"/>
    </source>
</evidence>
<keyword evidence="2" id="KW-0812">Transmembrane</keyword>
<evidence type="ECO:0000256" key="2">
    <source>
        <dbReference type="SAM" id="Phobius"/>
    </source>
</evidence>
<evidence type="ECO:0000313" key="3">
    <source>
        <dbReference type="EMBL" id="KAK7240424.1"/>
    </source>
</evidence>